<evidence type="ECO:0000313" key="18">
    <source>
        <dbReference type="EMBL" id="EAY07783.1"/>
    </source>
</evidence>
<dbReference type="Pfam" id="PF12810">
    <property type="entry name" value="ALK_LTK_GRD"/>
    <property type="match status" value="1"/>
</dbReference>
<evidence type="ECO:0000313" key="19">
    <source>
        <dbReference type="Proteomes" id="UP000001542"/>
    </source>
</evidence>
<evidence type="ECO:0000256" key="13">
    <source>
        <dbReference type="ARBA" id="ARBA00023157"/>
    </source>
</evidence>
<evidence type="ECO:0000256" key="11">
    <source>
        <dbReference type="ARBA" id="ARBA00023136"/>
    </source>
</evidence>
<evidence type="ECO:0000256" key="3">
    <source>
        <dbReference type="ARBA" id="ARBA00022475"/>
    </source>
</evidence>
<reference evidence="18" key="2">
    <citation type="journal article" date="2007" name="Science">
        <title>Draft genome sequence of the sexually transmitted pathogen Trichomonas vaginalis.</title>
        <authorList>
            <person name="Carlton J.M."/>
            <person name="Hirt R.P."/>
            <person name="Silva J.C."/>
            <person name="Delcher A.L."/>
            <person name="Schatz M."/>
            <person name="Zhao Q."/>
            <person name="Wortman J.R."/>
            <person name="Bidwell S.L."/>
            <person name="Alsmark U.C.M."/>
            <person name="Besteiro S."/>
            <person name="Sicheritz-Ponten T."/>
            <person name="Noel C.J."/>
            <person name="Dacks J.B."/>
            <person name="Foster P.G."/>
            <person name="Simillion C."/>
            <person name="Van de Peer Y."/>
            <person name="Miranda-Saavedra D."/>
            <person name="Barton G.J."/>
            <person name="Westrop G.D."/>
            <person name="Mueller S."/>
            <person name="Dessi D."/>
            <person name="Fiori P.L."/>
            <person name="Ren Q."/>
            <person name="Paulsen I."/>
            <person name="Zhang H."/>
            <person name="Bastida-Corcuera F.D."/>
            <person name="Simoes-Barbosa A."/>
            <person name="Brown M.T."/>
            <person name="Hayes R.D."/>
            <person name="Mukherjee M."/>
            <person name="Okumura C.Y."/>
            <person name="Schneider R."/>
            <person name="Smith A.J."/>
            <person name="Vanacova S."/>
            <person name="Villalvazo M."/>
            <person name="Haas B.J."/>
            <person name="Pertea M."/>
            <person name="Feldblyum T.V."/>
            <person name="Utterback T.R."/>
            <person name="Shu C.L."/>
            <person name="Osoegawa K."/>
            <person name="de Jong P.J."/>
            <person name="Hrdy I."/>
            <person name="Horvathova L."/>
            <person name="Zubacova Z."/>
            <person name="Dolezal P."/>
            <person name="Malik S.B."/>
            <person name="Logsdon J.M. Jr."/>
            <person name="Henze K."/>
            <person name="Gupta A."/>
            <person name="Wang C.C."/>
            <person name="Dunne R.L."/>
            <person name="Upcroft J.A."/>
            <person name="Upcroft P."/>
            <person name="White O."/>
            <person name="Salzberg S.L."/>
            <person name="Tang P."/>
            <person name="Chiu C.-H."/>
            <person name="Lee Y.-S."/>
            <person name="Embley T.M."/>
            <person name="Coombs G.H."/>
            <person name="Mottram J.C."/>
            <person name="Tachezy J."/>
            <person name="Fraser-Liggett C.M."/>
            <person name="Johnson P.J."/>
        </authorList>
    </citation>
    <scope>NUCLEOTIDE SEQUENCE [LARGE SCALE GENOMIC DNA]</scope>
    <source>
        <strain evidence="18">G3</strain>
    </source>
</reference>
<dbReference type="EC" id="2.7.10.1" evidence="2"/>
<keyword evidence="19" id="KW-1185">Reference proteome</keyword>
<dbReference type="Proteomes" id="UP000001542">
    <property type="component" value="Unassembled WGS sequence"/>
</dbReference>
<proteinExistence type="predicted"/>
<dbReference type="GO" id="GO:0005886">
    <property type="term" value="C:plasma membrane"/>
    <property type="evidence" value="ECO:0007669"/>
    <property type="project" value="UniProtKB-SubCell"/>
</dbReference>
<dbReference type="VEuPathDB" id="TrichDB:TVAGG3_0076950"/>
<dbReference type="GO" id="GO:0005524">
    <property type="term" value="F:ATP binding"/>
    <property type="evidence" value="ECO:0007669"/>
    <property type="project" value="UniProtKB-KW"/>
</dbReference>
<evidence type="ECO:0000256" key="14">
    <source>
        <dbReference type="ARBA" id="ARBA00023170"/>
    </source>
</evidence>
<dbReference type="AlphaFoldDB" id="A2EHU3"/>
<organism evidence="18 19">
    <name type="scientific">Trichomonas vaginalis (strain ATCC PRA-98 / G3)</name>
    <dbReference type="NCBI Taxonomy" id="412133"/>
    <lineage>
        <taxon>Eukaryota</taxon>
        <taxon>Metamonada</taxon>
        <taxon>Parabasalia</taxon>
        <taxon>Trichomonadida</taxon>
        <taxon>Trichomonadidae</taxon>
        <taxon>Trichomonas</taxon>
    </lineage>
</organism>
<dbReference type="GO" id="GO:0004714">
    <property type="term" value="F:transmembrane receptor protein tyrosine kinase activity"/>
    <property type="evidence" value="ECO:0007669"/>
    <property type="project" value="UniProtKB-EC"/>
</dbReference>
<comment type="subcellular location">
    <subcellularLocation>
        <location evidence="1">Cell membrane</location>
        <topology evidence="1">Single-pass type I membrane protein</topology>
    </subcellularLocation>
</comment>
<reference evidence="18" key="1">
    <citation type="submission" date="2006-10" db="EMBL/GenBank/DDBJ databases">
        <authorList>
            <person name="Amadeo P."/>
            <person name="Zhao Q."/>
            <person name="Wortman J."/>
            <person name="Fraser-Liggett C."/>
            <person name="Carlton J."/>
        </authorList>
    </citation>
    <scope>NUCLEOTIDE SEQUENCE</scope>
    <source>
        <strain evidence="18">G3</strain>
    </source>
</reference>
<keyword evidence="14" id="KW-0675">Receptor</keyword>
<sequence length="383" mass="41202">MLSYRLENTSKGNANVAYDQHNNAYTFQYPCTSYSDCTDYVVSLTPGVYKFELYGASCGSYPGVISTYKFSDGNCTDPEIVSKYHGNTHCTFNGSRGGAGGYISGIITISHRLTAFITIGGQGNYSRTADSCTEESDFYLQNMIKGGYGGGGFASNCYAFSGSGGGQTAVKFHKNDLWHRVIVSGAGGGSDNYQTNDPNNELSDDGSGGAGGGFVAQGYWKSMIYVDKRLANSTFGFTFGSGESAQRLGSRNPEGVQEVGGLNDRPGAGSGWFGGFAGHYCNGGAGGGSSFALTRDNIEETSQKSFTAHDTFFNNAHTEKYAFSIKDGYKFNEVETIPGIWEGNGRLILTILDPIFIPSCNIIYFSRNSNFLFLILFLFLDPK</sequence>
<keyword evidence="6" id="KW-0732">Signal</keyword>
<evidence type="ECO:0000256" key="12">
    <source>
        <dbReference type="ARBA" id="ARBA00023137"/>
    </source>
</evidence>
<dbReference type="InterPro" id="IPR055163">
    <property type="entry name" value="ALK/LTK-like_GRD"/>
</dbReference>
<gene>
    <name evidence="18" type="ORF">TVAG_000670</name>
</gene>
<keyword evidence="4" id="KW-0808">Transferase</keyword>
<keyword evidence="15" id="KW-0325">Glycoprotein</keyword>
<evidence type="ECO:0000256" key="1">
    <source>
        <dbReference type="ARBA" id="ARBA00004251"/>
    </source>
</evidence>
<evidence type="ECO:0000256" key="6">
    <source>
        <dbReference type="ARBA" id="ARBA00022729"/>
    </source>
</evidence>
<evidence type="ECO:0000256" key="7">
    <source>
        <dbReference type="ARBA" id="ARBA00022741"/>
    </source>
</evidence>
<evidence type="ECO:0000256" key="15">
    <source>
        <dbReference type="ARBA" id="ARBA00023180"/>
    </source>
</evidence>
<keyword evidence="7" id="KW-0547">Nucleotide-binding</keyword>
<evidence type="ECO:0000256" key="10">
    <source>
        <dbReference type="ARBA" id="ARBA00022989"/>
    </source>
</evidence>
<feature type="domain" description="ALK/LTK-like glycine-rich" evidence="17">
    <location>
        <begin position="40"/>
        <end position="352"/>
    </location>
</feature>
<name>A2EHU3_TRIV3</name>
<keyword evidence="3" id="KW-1003">Cell membrane</keyword>
<dbReference type="EMBL" id="DS113392">
    <property type="protein sequence ID" value="EAY07783.1"/>
    <property type="molecule type" value="Genomic_DNA"/>
</dbReference>
<evidence type="ECO:0000256" key="5">
    <source>
        <dbReference type="ARBA" id="ARBA00022692"/>
    </source>
</evidence>
<evidence type="ECO:0000256" key="16">
    <source>
        <dbReference type="SAM" id="MobiDB-lite"/>
    </source>
</evidence>
<accession>A2EHU3</accession>
<dbReference type="VEuPathDB" id="TrichDB:TVAG_000670"/>
<keyword evidence="11" id="KW-0472">Membrane</keyword>
<keyword evidence="5" id="KW-0812">Transmembrane</keyword>
<evidence type="ECO:0000256" key="4">
    <source>
        <dbReference type="ARBA" id="ARBA00022679"/>
    </source>
</evidence>
<feature type="region of interest" description="Disordered" evidence="16">
    <location>
        <begin position="189"/>
        <end position="208"/>
    </location>
</feature>
<feature type="compositionally biased region" description="Polar residues" evidence="16">
    <location>
        <begin position="191"/>
        <end position="201"/>
    </location>
</feature>
<evidence type="ECO:0000256" key="9">
    <source>
        <dbReference type="ARBA" id="ARBA00022840"/>
    </source>
</evidence>
<evidence type="ECO:0000259" key="17">
    <source>
        <dbReference type="Pfam" id="PF12810"/>
    </source>
</evidence>
<keyword evidence="9" id="KW-0067">ATP-binding</keyword>
<dbReference type="RefSeq" id="XP_001320006.1">
    <property type="nucleotide sequence ID" value="XM_001319971.1"/>
</dbReference>
<evidence type="ECO:0000256" key="8">
    <source>
        <dbReference type="ARBA" id="ARBA00022777"/>
    </source>
</evidence>
<keyword evidence="8" id="KW-0418">Kinase</keyword>
<evidence type="ECO:0000256" key="2">
    <source>
        <dbReference type="ARBA" id="ARBA00011902"/>
    </source>
</evidence>
<dbReference type="KEGG" id="tva:4765678"/>
<protein>
    <recommendedName>
        <fullName evidence="2">receptor protein-tyrosine kinase</fullName>
        <ecNumber evidence="2">2.7.10.1</ecNumber>
    </recommendedName>
</protein>
<dbReference type="InParanoid" id="A2EHU3"/>
<keyword evidence="12" id="KW-0829">Tyrosine-protein kinase</keyword>
<keyword evidence="13" id="KW-1015">Disulfide bond</keyword>
<keyword evidence="10" id="KW-1133">Transmembrane helix</keyword>